<gene>
    <name evidence="1" type="ORF">PENSUB_3575</name>
</gene>
<dbReference type="OrthoDB" id="4424523at2759"/>
<proteinExistence type="predicted"/>
<name>A0A1Q5UF03_9EURO</name>
<organism evidence="1 2">
    <name type="scientific">Penicillium subrubescens</name>
    <dbReference type="NCBI Taxonomy" id="1316194"/>
    <lineage>
        <taxon>Eukaryota</taxon>
        <taxon>Fungi</taxon>
        <taxon>Dikarya</taxon>
        <taxon>Ascomycota</taxon>
        <taxon>Pezizomycotina</taxon>
        <taxon>Eurotiomycetes</taxon>
        <taxon>Eurotiomycetidae</taxon>
        <taxon>Eurotiales</taxon>
        <taxon>Aspergillaceae</taxon>
        <taxon>Penicillium</taxon>
    </lineage>
</organism>
<dbReference type="Proteomes" id="UP000186955">
    <property type="component" value="Unassembled WGS sequence"/>
</dbReference>
<evidence type="ECO:0000313" key="1">
    <source>
        <dbReference type="EMBL" id="OKP11054.1"/>
    </source>
</evidence>
<dbReference type="AlphaFoldDB" id="A0A1Q5UF03"/>
<dbReference type="EMBL" id="MNBE01000308">
    <property type="protein sequence ID" value="OKP11054.1"/>
    <property type="molecule type" value="Genomic_DNA"/>
</dbReference>
<reference evidence="1 2" key="1">
    <citation type="submission" date="2016-10" db="EMBL/GenBank/DDBJ databases">
        <title>Genome sequence of the ascomycete fungus Penicillium subrubescens.</title>
        <authorList>
            <person name="De Vries R.P."/>
            <person name="Peng M."/>
            <person name="Dilokpimol A."/>
            <person name="Hilden K."/>
            <person name="Makela M.R."/>
            <person name="Grigoriev I."/>
            <person name="Riley R."/>
            <person name="Granchi Z."/>
        </authorList>
    </citation>
    <scope>NUCLEOTIDE SEQUENCE [LARGE SCALE GENOMIC DNA]</scope>
    <source>
        <strain evidence="1 2">CBS 132785</strain>
    </source>
</reference>
<evidence type="ECO:0000313" key="2">
    <source>
        <dbReference type="Proteomes" id="UP000186955"/>
    </source>
</evidence>
<keyword evidence="2" id="KW-1185">Reference proteome</keyword>
<protein>
    <submittedName>
        <fullName evidence="1">Uncharacterized protein</fullName>
    </submittedName>
</protein>
<sequence>MKALHAIGHLNFMLPVRSCPLLRILNKPTCIQSRHPGRRTHFSDGRIPFSPTGKVPWEGIHMSRCNTHLKKPDLPWGFSIYRCTYKDDKAWERILQLLQDSVEEFLEEGAPDLIPYHQLVINDDVTNFDGATSHEIRDHFNAWVKEQLSLVANYPERLHMFGGSCPEYSFGARFNYALFVDDICLESLDHMTSPVVKILYKQWGNLTPEERNYKIHPDWHDGTTEMDEEDVGWMYMCADEYVELYDKFEWSYFDMWYAFYMRPPLMDGQVPERRGDRSELPGFWRIKK</sequence>
<accession>A0A1Q5UF03</accession>
<comment type="caution">
    <text evidence="1">The sequence shown here is derived from an EMBL/GenBank/DDBJ whole genome shotgun (WGS) entry which is preliminary data.</text>
</comment>
<dbReference type="STRING" id="1316194.A0A1Q5UF03"/>